<dbReference type="SUPFAM" id="SSF47336">
    <property type="entry name" value="ACP-like"/>
    <property type="match status" value="1"/>
</dbReference>
<accession>A0A6G9XL70</accession>
<proteinExistence type="predicted"/>
<protein>
    <submittedName>
        <fullName evidence="5">Thioester reductase</fullName>
    </submittedName>
</protein>
<feature type="domain" description="Carrier" evidence="4">
    <location>
        <begin position="454"/>
        <end position="528"/>
    </location>
</feature>
<dbReference type="GO" id="GO:0043041">
    <property type="term" value="P:amino acid activation for nonribosomal peptide biosynthetic process"/>
    <property type="evidence" value="ECO:0007669"/>
    <property type="project" value="TreeGrafter"/>
</dbReference>
<name>A0A6G9XL70_NOCBR</name>
<keyword evidence="2" id="KW-0596">Phosphopantetheine</keyword>
<dbReference type="EMBL" id="CP046171">
    <property type="protein sequence ID" value="QIS01654.1"/>
    <property type="molecule type" value="Genomic_DNA"/>
</dbReference>
<dbReference type="PROSITE" id="PS50075">
    <property type="entry name" value="CARRIER"/>
    <property type="match status" value="1"/>
</dbReference>
<keyword evidence="3" id="KW-0597">Phosphoprotein</keyword>
<dbReference type="PROSITE" id="PS00012">
    <property type="entry name" value="PHOSPHOPANTETHEINE"/>
    <property type="match status" value="1"/>
</dbReference>
<sequence length="562" mass="59278">MSDSLVRNVNRATTSGDRGTPLSLAQQAVLLPERLRRTAAANLFVALEVTGDFDDEAFEQAAIALLAEHEILRTVFPDDRRVPYQRVLPVPDAVVETVRIEQAALDAALRSDAVHRFDLVHELPIRLRRYALSDRTVVSLTVHPVAADDRTLDLLATGLFAAYEHGQAEPAGAQYRSLVAAQLKALGSTATADPALAYWTTRLANLPDRATPILDDEPGAQGPRRSFRLARSTFDALRGAHDASVVFAALVARTLAEAGIGDDVLIGLVEPGQTPADPGTVLGNIANQLVLRLDSVRAGGPRELVDATAACTVEARANAQTRIEQLTHQLKGTAAVVTGALFQALIGVRADGPIALSTPEYTVREVHRRTARPHGVDLTVDVAIDADGVTVTLEFPALSSRRVLDDFAAHLERRCAAWATDTDTDIVFGTELFIRAGADGGLAGGPGLGGAPQTDAERVVAAAIRKVLELDEDDEVGRADTFFSLGGDSIAALRLVTDLGEQGYVLDVQTVFAFPTVHELATQLTEGAPAADAPAQAAAAPMSASGLDPAALAALGKKFGAK</sequence>
<organism evidence="5 6">
    <name type="scientific">Nocardia brasiliensis</name>
    <dbReference type="NCBI Taxonomy" id="37326"/>
    <lineage>
        <taxon>Bacteria</taxon>
        <taxon>Bacillati</taxon>
        <taxon>Actinomycetota</taxon>
        <taxon>Actinomycetes</taxon>
        <taxon>Mycobacteriales</taxon>
        <taxon>Nocardiaceae</taxon>
        <taxon>Nocardia</taxon>
    </lineage>
</organism>
<evidence type="ECO:0000313" key="5">
    <source>
        <dbReference type="EMBL" id="QIS01654.1"/>
    </source>
</evidence>
<dbReference type="AlphaFoldDB" id="A0A6G9XL70"/>
<dbReference type="Gene3D" id="3.30.559.10">
    <property type="entry name" value="Chloramphenicol acetyltransferase-like domain"/>
    <property type="match status" value="1"/>
</dbReference>
<dbReference type="RefSeq" id="WP_167460784.1">
    <property type="nucleotide sequence ID" value="NZ_CP046171.1"/>
</dbReference>
<dbReference type="GO" id="GO:0003824">
    <property type="term" value="F:catalytic activity"/>
    <property type="evidence" value="ECO:0007669"/>
    <property type="project" value="InterPro"/>
</dbReference>
<comment type="cofactor">
    <cofactor evidence="1">
        <name>pantetheine 4'-phosphate</name>
        <dbReference type="ChEBI" id="CHEBI:47942"/>
    </cofactor>
</comment>
<dbReference type="Pfam" id="PF00550">
    <property type="entry name" value="PP-binding"/>
    <property type="match status" value="1"/>
</dbReference>
<dbReference type="InterPro" id="IPR009081">
    <property type="entry name" value="PP-bd_ACP"/>
</dbReference>
<dbReference type="InterPro" id="IPR020806">
    <property type="entry name" value="PKS_PP-bd"/>
</dbReference>
<dbReference type="PANTHER" id="PTHR45527:SF1">
    <property type="entry name" value="FATTY ACID SYNTHASE"/>
    <property type="match status" value="1"/>
</dbReference>
<dbReference type="Pfam" id="PF00668">
    <property type="entry name" value="Condensation"/>
    <property type="match status" value="1"/>
</dbReference>
<evidence type="ECO:0000256" key="2">
    <source>
        <dbReference type="ARBA" id="ARBA00022450"/>
    </source>
</evidence>
<dbReference type="InterPro" id="IPR023213">
    <property type="entry name" value="CAT-like_dom_sf"/>
</dbReference>
<evidence type="ECO:0000256" key="3">
    <source>
        <dbReference type="ARBA" id="ARBA00022553"/>
    </source>
</evidence>
<gene>
    <name evidence="5" type="ORF">F5X71_04450</name>
</gene>
<dbReference type="Gene3D" id="3.30.559.30">
    <property type="entry name" value="Nonribosomal peptide synthetase, condensation domain"/>
    <property type="match status" value="1"/>
</dbReference>
<reference evidence="5 6" key="1">
    <citation type="journal article" date="2019" name="ACS Chem. Biol.">
        <title>Identification and Mobilization of a Cryptic Antibiotic Biosynthesis Gene Locus from a Human-Pathogenic Nocardia Isolate.</title>
        <authorList>
            <person name="Herisse M."/>
            <person name="Ishida K."/>
            <person name="Porter J.L."/>
            <person name="Howden B."/>
            <person name="Hertweck C."/>
            <person name="Stinear T.P."/>
            <person name="Pidot S.J."/>
        </authorList>
    </citation>
    <scope>NUCLEOTIDE SEQUENCE [LARGE SCALE GENOMIC DNA]</scope>
    <source>
        <strain evidence="5 6">AUSMDU00024985</strain>
    </source>
</reference>
<dbReference type="PANTHER" id="PTHR45527">
    <property type="entry name" value="NONRIBOSOMAL PEPTIDE SYNTHETASE"/>
    <property type="match status" value="1"/>
</dbReference>
<dbReference type="GO" id="GO:0044550">
    <property type="term" value="P:secondary metabolite biosynthetic process"/>
    <property type="evidence" value="ECO:0007669"/>
    <property type="project" value="TreeGrafter"/>
</dbReference>
<dbReference type="GO" id="GO:0005737">
    <property type="term" value="C:cytoplasm"/>
    <property type="evidence" value="ECO:0007669"/>
    <property type="project" value="TreeGrafter"/>
</dbReference>
<dbReference type="Proteomes" id="UP000501705">
    <property type="component" value="Chromosome"/>
</dbReference>
<dbReference type="SUPFAM" id="SSF52777">
    <property type="entry name" value="CoA-dependent acyltransferases"/>
    <property type="match status" value="2"/>
</dbReference>
<dbReference type="InterPro" id="IPR006162">
    <property type="entry name" value="Ppantetheine_attach_site"/>
</dbReference>
<dbReference type="InterPro" id="IPR036736">
    <property type="entry name" value="ACP-like_sf"/>
</dbReference>
<dbReference type="SMART" id="SM00823">
    <property type="entry name" value="PKS_PP"/>
    <property type="match status" value="1"/>
</dbReference>
<evidence type="ECO:0000259" key="4">
    <source>
        <dbReference type="PROSITE" id="PS50075"/>
    </source>
</evidence>
<dbReference type="GO" id="GO:0008610">
    <property type="term" value="P:lipid biosynthetic process"/>
    <property type="evidence" value="ECO:0007669"/>
    <property type="project" value="UniProtKB-ARBA"/>
</dbReference>
<evidence type="ECO:0000256" key="1">
    <source>
        <dbReference type="ARBA" id="ARBA00001957"/>
    </source>
</evidence>
<evidence type="ECO:0000313" key="6">
    <source>
        <dbReference type="Proteomes" id="UP000501705"/>
    </source>
</evidence>
<dbReference type="InterPro" id="IPR001242">
    <property type="entry name" value="Condensation_dom"/>
</dbReference>
<dbReference type="Gene3D" id="1.10.1200.10">
    <property type="entry name" value="ACP-like"/>
    <property type="match status" value="1"/>
</dbReference>
<dbReference type="GO" id="GO:0031177">
    <property type="term" value="F:phosphopantetheine binding"/>
    <property type="evidence" value="ECO:0007669"/>
    <property type="project" value="InterPro"/>
</dbReference>